<dbReference type="OrthoDB" id="373498at2759"/>
<dbReference type="EMBL" id="PQFF01000249">
    <property type="protein sequence ID" value="RHZ70353.1"/>
    <property type="molecule type" value="Genomic_DNA"/>
</dbReference>
<name>A0A397IB33_9GLOM</name>
<dbReference type="AlphaFoldDB" id="A0A397IB33"/>
<dbReference type="Pfam" id="PF04252">
    <property type="entry name" value="SFM1-like"/>
    <property type="match status" value="1"/>
</dbReference>
<protein>
    <recommendedName>
        <fullName evidence="3">SAM-dependent RNA methyltransferase</fullName>
    </recommendedName>
</protein>
<proteinExistence type="predicted"/>
<evidence type="ECO:0008006" key="3">
    <source>
        <dbReference type="Google" id="ProtNLM"/>
    </source>
</evidence>
<dbReference type="STRING" id="1348612.A0A397IB33"/>
<evidence type="ECO:0000313" key="2">
    <source>
        <dbReference type="Proteomes" id="UP000266861"/>
    </source>
</evidence>
<accession>A0A397IB33</accession>
<dbReference type="PANTHER" id="PTHR35517:SF1">
    <property type="entry name" value="PROTEIN ARGININE N-METHYLTRANSFERASE SFM1"/>
    <property type="match status" value="1"/>
</dbReference>
<dbReference type="Proteomes" id="UP000266861">
    <property type="component" value="Unassembled WGS sequence"/>
</dbReference>
<dbReference type="PANTHER" id="PTHR35517">
    <property type="entry name" value="PROTEIN ARGININE N-METHYLTRANSFERASE SFM1"/>
    <property type="match status" value="1"/>
</dbReference>
<organism evidence="1 2">
    <name type="scientific">Diversispora epigaea</name>
    <dbReference type="NCBI Taxonomy" id="1348612"/>
    <lineage>
        <taxon>Eukaryota</taxon>
        <taxon>Fungi</taxon>
        <taxon>Fungi incertae sedis</taxon>
        <taxon>Mucoromycota</taxon>
        <taxon>Glomeromycotina</taxon>
        <taxon>Glomeromycetes</taxon>
        <taxon>Diversisporales</taxon>
        <taxon>Diversisporaceae</taxon>
        <taxon>Diversispora</taxon>
    </lineage>
</organism>
<evidence type="ECO:0000313" key="1">
    <source>
        <dbReference type="EMBL" id="RHZ70353.1"/>
    </source>
</evidence>
<gene>
    <name evidence="1" type="ORF">Glove_272g39</name>
</gene>
<dbReference type="GO" id="GO:0035241">
    <property type="term" value="F:protein-arginine omega-N monomethyltransferase activity"/>
    <property type="evidence" value="ECO:0007669"/>
    <property type="project" value="TreeGrafter"/>
</dbReference>
<keyword evidence="2" id="KW-1185">Reference proteome</keyword>
<sequence>MTPKKYIIEHMEEDLHEWCKLEYDHIIKFLSPTHLYFTNLSHSIKSILVNTKLVPETNLFTNKIWDYNNIFLGDDKIADDDKNDNDRGRLSKDKICLLDPNSNQLLEPSDGELFEYFLFGGILGDDPPRDRTSELRILNFQTRNLGNLQMTTDTAIHVTKRIVEDKVHFSEIPFIDFPEIKLSNQEFVVMPFRYIAISDSSTSTLQTTNNELKQNIIPLLPDRMIELLKKEGDKAFD</sequence>
<dbReference type="CDD" id="cd18090">
    <property type="entry name" value="Arginine_MT_Sfm1"/>
    <property type="match status" value="1"/>
</dbReference>
<comment type="caution">
    <text evidence="1">The sequence shown here is derived from an EMBL/GenBank/DDBJ whole genome shotgun (WGS) entry which is preliminary data.</text>
</comment>
<dbReference type="InterPro" id="IPR007364">
    <property type="entry name" value="SFM1-like"/>
</dbReference>
<reference evidence="1 2" key="1">
    <citation type="submission" date="2018-08" db="EMBL/GenBank/DDBJ databases">
        <title>Genome and evolution of the arbuscular mycorrhizal fungus Diversispora epigaea (formerly Glomus versiforme) and its bacterial endosymbionts.</title>
        <authorList>
            <person name="Sun X."/>
            <person name="Fei Z."/>
            <person name="Harrison M."/>
        </authorList>
    </citation>
    <scope>NUCLEOTIDE SEQUENCE [LARGE SCALE GENOMIC DNA]</scope>
    <source>
        <strain evidence="1 2">IT104</strain>
    </source>
</reference>